<keyword evidence="6" id="KW-0798">TonB box</keyword>
<evidence type="ECO:0000256" key="1">
    <source>
        <dbReference type="ARBA" id="ARBA00004571"/>
    </source>
</evidence>
<dbReference type="PANTHER" id="PTHR30069:SF29">
    <property type="entry name" value="HEMOGLOBIN AND HEMOGLOBIN-HAPTOGLOBIN-BINDING PROTEIN 1-RELATED"/>
    <property type="match status" value="1"/>
</dbReference>
<keyword evidence="4 10" id="KW-0812">Transmembrane</keyword>
<protein>
    <submittedName>
        <fullName evidence="13">TonB-dependent receptor</fullName>
    </submittedName>
</protein>
<keyword evidence="7 10" id="KW-0472">Membrane</keyword>
<gene>
    <name evidence="13" type="ORF">ACFO0A_07895</name>
</gene>
<dbReference type="PANTHER" id="PTHR30069">
    <property type="entry name" value="TONB-DEPENDENT OUTER MEMBRANE RECEPTOR"/>
    <property type="match status" value="1"/>
</dbReference>
<evidence type="ECO:0000256" key="10">
    <source>
        <dbReference type="PROSITE-ProRule" id="PRU01360"/>
    </source>
</evidence>
<keyword evidence="3 10" id="KW-1134">Transmembrane beta strand</keyword>
<evidence type="ECO:0000256" key="2">
    <source>
        <dbReference type="ARBA" id="ARBA00022448"/>
    </source>
</evidence>
<feature type="signal peptide" evidence="11">
    <location>
        <begin position="1"/>
        <end position="18"/>
    </location>
</feature>
<dbReference type="InterPro" id="IPR000531">
    <property type="entry name" value="Beta-barrel_TonB"/>
</dbReference>
<evidence type="ECO:0000256" key="7">
    <source>
        <dbReference type="ARBA" id="ARBA00023136"/>
    </source>
</evidence>
<sequence>MRSLLAPLILLAPVAANAQQVPVAPATSEEDASEGGDNSAIVVTAHKLDEARDSIQPALGASEFKIGREQLDIQPGGPDRGLAQVLLQAPGVTQDSDGDGELHVRNEHGNLQYRLNGVIVPESISGFGQALDTRIADSVDLITGTLPAQYGYRTSGVVSLKTRTDAFDFDGDVGIYGGSHGLIQPSATVRDAFGGFNVFGSLSYLQSDQGIENPTPGKRAVHDRTRQLKAFGYVSKILSDEDRVAFFGGSAIGKFEIPNVPGQQPQFTLNGRSQFDSSTLDQNQREVTHYGVASFQHAGEALNYQIAPFVRYSLTRFSPDPQGGDLILEGGADASRLSSLAYGLQADASLIVSDAHTVRFGAFAQQERTRSRVSSRVFAVDTTGAQSSDVPLTILSTGGTTGELYGVYLQDEWTISPALTFNFGARFDAVRAYVRESQISPRANLVFKPGPGTTFHLGYARNFTPPPQELISAADVARFNGTTRQYAILAGDPVHSEREHYFDVGIQQAIGRVNFSLDAYYKRKTNLLDEGQFGSSLVESPFNYARGKAWGVEASIDYSHGPLSLYANVARGQQKAKRIASSEYFFDPEEIAYVANHYIYTDHSQKWTASAGGSLTLPNRWGRLVLSGDVLYGDGLRSEDSAGIVPNGGKLPSYVTANIGIAQTFASPGGDPDKGFTVRLDVVNLADKVYLLRDGTGIGTGAPKYGARRGVFVGLRKSF</sequence>
<dbReference type="InterPro" id="IPR036942">
    <property type="entry name" value="Beta-barrel_TonB_sf"/>
</dbReference>
<reference evidence="14" key="1">
    <citation type="journal article" date="2019" name="Int. J. Syst. Evol. Microbiol.">
        <title>The Global Catalogue of Microorganisms (GCM) 10K type strain sequencing project: providing services to taxonomists for standard genome sequencing and annotation.</title>
        <authorList>
            <consortium name="The Broad Institute Genomics Platform"/>
            <consortium name="The Broad Institute Genome Sequencing Center for Infectious Disease"/>
            <person name="Wu L."/>
            <person name="Ma J."/>
        </authorList>
    </citation>
    <scope>NUCLEOTIDE SEQUENCE [LARGE SCALE GENOMIC DNA]</scope>
    <source>
        <strain evidence="14">CGMCC 1.12989</strain>
    </source>
</reference>
<keyword evidence="2 10" id="KW-0813">Transport</keyword>
<evidence type="ECO:0000256" key="4">
    <source>
        <dbReference type="ARBA" id="ARBA00022692"/>
    </source>
</evidence>
<dbReference type="RefSeq" id="WP_379538455.1">
    <property type="nucleotide sequence ID" value="NZ_JBHSDR010000004.1"/>
</dbReference>
<evidence type="ECO:0000256" key="5">
    <source>
        <dbReference type="ARBA" id="ARBA00022729"/>
    </source>
</evidence>
<dbReference type="Proteomes" id="UP001595828">
    <property type="component" value="Unassembled WGS sequence"/>
</dbReference>
<dbReference type="Gene3D" id="2.40.170.20">
    <property type="entry name" value="TonB-dependent receptor, beta-barrel domain"/>
    <property type="match status" value="1"/>
</dbReference>
<dbReference type="PROSITE" id="PS52016">
    <property type="entry name" value="TONB_DEPENDENT_REC_3"/>
    <property type="match status" value="1"/>
</dbReference>
<comment type="subcellular location">
    <subcellularLocation>
        <location evidence="1 10">Cell outer membrane</location>
        <topology evidence="1 10">Multi-pass membrane protein</topology>
    </subcellularLocation>
</comment>
<keyword evidence="5 11" id="KW-0732">Signal</keyword>
<evidence type="ECO:0000256" key="9">
    <source>
        <dbReference type="ARBA" id="ARBA00023237"/>
    </source>
</evidence>
<evidence type="ECO:0000313" key="14">
    <source>
        <dbReference type="Proteomes" id="UP001595828"/>
    </source>
</evidence>
<evidence type="ECO:0000256" key="6">
    <source>
        <dbReference type="ARBA" id="ARBA00023077"/>
    </source>
</evidence>
<evidence type="ECO:0000256" key="8">
    <source>
        <dbReference type="ARBA" id="ARBA00023170"/>
    </source>
</evidence>
<feature type="domain" description="TonB-dependent receptor-like beta-barrel" evidence="12">
    <location>
        <begin position="265"/>
        <end position="685"/>
    </location>
</feature>
<organism evidence="13 14">
    <name type="scientific">Novosphingobium tardum</name>
    <dbReference type="NCBI Taxonomy" id="1538021"/>
    <lineage>
        <taxon>Bacteria</taxon>
        <taxon>Pseudomonadati</taxon>
        <taxon>Pseudomonadota</taxon>
        <taxon>Alphaproteobacteria</taxon>
        <taxon>Sphingomonadales</taxon>
        <taxon>Sphingomonadaceae</taxon>
        <taxon>Novosphingobium</taxon>
    </lineage>
</organism>
<keyword evidence="8 13" id="KW-0675">Receptor</keyword>
<proteinExistence type="inferred from homology"/>
<evidence type="ECO:0000256" key="3">
    <source>
        <dbReference type="ARBA" id="ARBA00022452"/>
    </source>
</evidence>
<comment type="caution">
    <text evidence="13">The sequence shown here is derived from an EMBL/GenBank/DDBJ whole genome shotgun (WGS) entry which is preliminary data.</text>
</comment>
<keyword evidence="9 10" id="KW-0998">Cell outer membrane</keyword>
<name>A0ABV8RNN1_9SPHN</name>
<evidence type="ECO:0000256" key="11">
    <source>
        <dbReference type="SAM" id="SignalP"/>
    </source>
</evidence>
<accession>A0ABV8RNN1</accession>
<dbReference type="EMBL" id="JBHSDR010000004">
    <property type="protein sequence ID" value="MFC4294978.1"/>
    <property type="molecule type" value="Genomic_DNA"/>
</dbReference>
<feature type="chain" id="PRO_5047421048" evidence="11">
    <location>
        <begin position="19"/>
        <end position="719"/>
    </location>
</feature>
<dbReference type="SUPFAM" id="SSF56935">
    <property type="entry name" value="Porins"/>
    <property type="match status" value="1"/>
</dbReference>
<dbReference type="InterPro" id="IPR039426">
    <property type="entry name" value="TonB-dep_rcpt-like"/>
</dbReference>
<comment type="similarity">
    <text evidence="10">Belongs to the TonB-dependent receptor family.</text>
</comment>
<keyword evidence="14" id="KW-1185">Reference proteome</keyword>
<evidence type="ECO:0000259" key="12">
    <source>
        <dbReference type="Pfam" id="PF00593"/>
    </source>
</evidence>
<dbReference type="Pfam" id="PF00593">
    <property type="entry name" value="TonB_dep_Rec_b-barrel"/>
    <property type="match status" value="1"/>
</dbReference>
<evidence type="ECO:0000313" key="13">
    <source>
        <dbReference type="EMBL" id="MFC4294978.1"/>
    </source>
</evidence>